<protein>
    <submittedName>
        <fullName evidence="2">Uncharacterized protein</fullName>
    </submittedName>
</protein>
<feature type="transmembrane region" description="Helical" evidence="1">
    <location>
        <begin position="12"/>
        <end position="31"/>
    </location>
</feature>
<sequence>FNQAPKYHFRIAYIFVDIALACEMIILFQFTDQLKTSIMKKLHIRPEIVVPAVA</sequence>
<dbReference type="EMBL" id="CAJOBB010006001">
    <property type="protein sequence ID" value="CAF4147668.1"/>
    <property type="molecule type" value="Genomic_DNA"/>
</dbReference>
<name>A0A819Y649_9BILA</name>
<evidence type="ECO:0000313" key="2">
    <source>
        <dbReference type="EMBL" id="CAF4147668.1"/>
    </source>
</evidence>
<keyword evidence="1" id="KW-0472">Membrane</keyword>
<feature type="non-terminal residue" evidence="2">
    <location>
        <position position="1"/>
    </location>
</feature>
<gene>
    <name evidence="2" type="ORF">KXQ929_LOCUS37073</name>
</gene>
<comment type="caution">
    <text evidence="2">The sequence shown here is derived from an EMBL/GenBank/DDBJ whole genome shotgun (WGS) entry which is preliminary data.</text>
</comment>
<accession>A0A819Y649</accession>
<keyword evidence="1" id="KW-1133">Transmembrane helix</keyword>
<keyword evidence="1" id="KW-0812">Transmembrane</keyword>
<evidence type="ECO:0000256" key="1">
    <source>
        <dbReference type="SAM" id="Phobius"/>
    </source>
</evidence>
<dbReference type="Proteomes" id="UP000663868">
    <property type="component" value="Unassembled WGS sequence"/>
</dbReference>
<proteinExistence type="predicted"/>
<reference evidence="2" key="1">
    <citation type="submission" date="2021-02" db="EMBL/GenBank/DDBJ databases">
        <authorList>
            <person name="Nowell W R."/>
        </authorList>
    </citation>
    <scope>NUCLEOTIDE SEQUENCE</scope>
</reference>
<organism evidence="2 3">
    <name type="scientific">Adineta steineri</name>
    <dbReference type="NCBI Taxonomy" id="433720"/>
    <lineage>
        <taxon>Eukaryota</taxon>
        <taxon>Metazoa</taxon>
        <taxon>Spiralia</taxon>
        <taxon>Gnathifera</taxon>
        <taxon>Rotifera</taxon>
        <taxon>Eurotatoria</taxon>
        <taxon>Bdelloidea</taxon>
        <taxon>Adinetida</taxon>
        <taxon>Adinetidae</taxon>
        <taxon>Adineta</taxon>
    </lineage>
</organism>
<evidence type="ECO:0000313" key="3">
    <source>
        <dbReference type="Proteomes" id="UP000663868"/>
    </source>
</evidence>
<dbReference type="AlphaFoldDB" id="A0A819Y649"/>